<evidence type="ECO:0000313" key="1">
    <source>
        <dbReference type="EMBL" id="MBN4068987.1"/>
    </source>
</evidence>
<evidence type="ECO:0008006" key="3">
    <source>
        <dbReference type="Google" id="ProtNLM"/>
    </source>
</evidence>
<proteinExistence type="predicted"/>
<name>A0ABS3AYN4_9BACT</name>
<organism evidence="1 2">
    <name type="scientific">Desulfotalea psychrophila</name>
    <dbReference type="NCBI Taxonomy" id="84980"/>
    <lineage>
        <taxon>Bacteria</taxon>
        <taxon>Pseudomonadati</taxon>
        <taxon>Thermodesulfobacteriota</taxon>
        <taxon>Desulfobulbia</taxon>
        <taxon>Desulfobulbales</taxon>
        <taxon>Desulfocapsaceae</taxon>
        <taxon>Desulfotalea</taxon>
    </lineage>
</organism>
<reference evidence="1 2" key="1">
    <citation type="submission" date="2021-02" db="EMBL/GenBank/DDBJ databases">
        <title>Activity-based single-cell genomes from oceanic crustal fluid captures similar information to metagenomic and metatranscriptomic surveys with orders of magnitude less sampling.</title>
        <authorList>
            <person name="D'Angelo T.S."/>
            <person name="Orcutt B.N."/>
        </authorList>
    </citation>
    <scope>NUCLEOTIDE SEQUENCE [LARGE SCALE GENOMIC DNA]</scope>
    <source>
        <strain evidence="1">AH-315-G02</strain>
    </source>
</reference>
<gene>
    <name evidence="1" type="ORF">JYU06_05650</name>
</gene>
<protein>
    <recommendedName>
        <fullName evidence="3">Transposase</fullName>
    </recommendedName>
</protein>
<dbReference type="Proteomes" id="UP000717534">
    <property type="component" value="Unassembled WGS sequence"/>
</dbReference>
<evidence type="ECO:0000313" key="2">
    <source>
        <dbReference type="Proteomes" id="UP000717534"/>
    </source>
</evidence>
<comment type="caution">
    <text evidence="1">The sequence shown here is derived from an EMBL/GenBank/DDBJ whole genome shotgun (WGS) entry which is preliminary data.</text>
</comment>
<dbReference type="EMBL" id="JAFITO010000102">
    <property type="protein sequence ID" value="MBN4068987.1"/>
    <property type="molecule type" value="Genomic_DNA"/>
</dbReference>
<accession>A0ABS3AYN4</accession>
<keyword evidence="2" id="KW-1185">Reference proteome</keyword>
<sequence>MKGKRRAHSDKFKAKIAIEANKAAKASIICRTLLKHSVSGADRKYGNVQLYQSLLCGEYHQKGHQLTAIRTCHVLIGEGLSPVCGLSDDF</sequence>